<dbReference type="AlphaFoldDB" id="A0A1H7BUY8"/>
<dbReference type="Proteomes" id="UP000199403">
    <property type="component" value="Unassembled WGS sequence"/>
</dbReference>
<sequence>MVLSYIRVPLGLAFEPSQWTSLPYTYRHLNQIYTTNYTGGFSLNTFTVNFYFTRNTEGTMPDIRNWTVPTNTLRYVMISGSVMARMANARVDVTDLEALEAYLATEGLLEK</sequence>
<protein>
    <submittedName>
        <fullName evidence="1">Uncharacterized protein</fullName>
    </submittedName>
</protein>
<organism evidence="1 2">
    <name type="scientific">Cyclobacterium xiamenense</name>
    <dbReference type="NCBI Taxonomy" id="1297121"/>
    <lineage>
        <taxon>Bacteria</taxon>
        <taxon>Pseudomonadati</taxon>
        <taxon>Bacteroidota</taxon>
        <taxon>Cytophagia</taxon>
        <taxon>Cytophagales</taxon>
        <taxon>Cyclobacteriaceae</taxon>
        <taxon>Cyclobacterium</taxon>
    </lineage>
</organism>
<name>A0A1H7BUY8_9BACT</name>
<dbReference type="EMBL" id="FNZH01000016">
    <property type="protein sequence ID" value="SEJ81036.1"/>
    <property type="molecule type" value="Genomic_DNA"/>
</dbReference>
<evidence type="ECO:0000313" key="1">
    <source>
        <dbReference type="EMBL" id="SEJ81036.1"/>
    </source>
</evidence>
<dbReference type="RefSeq" id="WP_092178870.1">
    <property type="nucleotide sequence ID" value="NZ_FNZH01000016.1"/>
</dbReference>
<keyword evidence="2" id="KW-1185">Reference proteome</keyword>
<accession>A0A1H7BUY8</accession>
<gene>
    <name evidence="1" type="ORF">SAMN05192553_11616</name>
</gene>
<reference evidence="2" key="1">
    <citation type="submission" date="2016-10" db="EMBL/GenBank/DDBJ databases">
        <authorList>
            <person name="Varghese N."/>
            <person name="Submissions S."/>
        </authorList>
    </citation>
    <scope>NUCLEOTIDE SEQUENCE [LARGE SCALE GENOMIC DNA]</scope>
    <source>
        <strain evidence="2">IBRC-M 10761</strain>
    </source>
</reference>
<evidence type="ECO:0000313" key="2">
    <source>
        <dbReference type="Proteomes" id="UP000199403"/>
    </source>
</evidence>
<proteinExistence type="predicted"/>